<organism evidence="2 3">
    <name type="scientific">Parascedosporium putredinis</name>
    <dbReference type="NCBI Taxonomy" id="1442378"/>
    <lineage>
        <taxon>Eukaryota</taxon>
        <taxon>Fungi</taxon>
        <taxon>Dikarya</taxon>
        <taxon>Ascomycota</taxon>
        <taxon>Pezizomycotina</taxon>
        <taxon>Sordariomycetes</taxon>
        <taxon>Hypocreomycetidae</taxon>
        <taxon>Microascales</taxon>
        <taxon>Microascaceae</taxon>
        <taxon>Parascedosporium</taxon>
    </lineage>
</organism>
<dbReference type="EMBL" id="CALLCH030000010">
    <property type="protein sequence ID" value="CAI4214181.1"/>
    <property type="molecule type" value="Genomic_DNA"/>
</dbReference>
<sequence length="270" mass="28874">MKFFSPLLISLGWLQVVAAGRFPVSPPMTCCALVSCQIAPSSAGFDDCRNNLVKTKVETAKVTSTVEVASVVDWTTTSVATVAVPIAVDLPADTITVLSTVYRTLTRGNPVYVTKTVTAVRGRSPRDEPPPTPLPALVQARGVNPSAVPAYAEPSCNSWEKYTAACKCLGIQPGLFTSTQAETEFEYVNVPSTNTVVEHSTVTMEVQVFASVAPVTTTMTTYVQVTVRPTITRTHTVQSNPGKAIIGAAKYKCLKSRQGVEMLLCLSRTV</sequence>
<evidence type="ECO:0000256" key="1">
    <source>
        <dbReference type="SAM" id="SignalP"/>
    </source>
</evidence>
<dbReference type="Proteomes" id="UP000838763">
    <property type="component" value="Unassembled WGS sequence"/>
</dbReference>
<comment type="caution">
    <text evidence="2">The sequence shown here is derived from an EMBL/GenBank/DDBJ whole genome shotgun (WGS) entry which is preliminary data.</text>
</comment>
<keyword evidence="3" id="KW-1185">Reference proteome</keyword>
<keyword evidence="1" id="KW-0732">Signal</keyword>
<protein>
    <submittedName>
        <fullName evidence="2">Uncharacterized protein</fullName>
    </submittedName>
</protein>
<evidence type="ECO:0000313" key="3">
    <source>
        <dbReference type="Proteomes" id="UP000838763"/>
    </source>
</evidence>
<gene>
    <name evidence="2" type="ORF">PPNO1_LOCUS3915</name>
</gene>
<name>A0A9P1H091_9PEZI</name>
<proteinExistence type="predicted"/>
<accession>A0A9P1H091</accession>
<reference evidence="2" key="1">
    <citation type="submission" date="2022-11" db="EMBL/GenBank/DDBJ databases">
        <authorList>
            <person name="Scott C."/>
            <person name="Bruce N."/>
        </authorList>
    </citation>
    <scope>NUCLEOTIDE SEQUENCE</scope>
</reference>
<feature type="chain" id="PRO_5040314464" evidence="1">
    <location>
        <begin position="20"/>
        <end position="270"/>
    </location>
</feature>
<evidence type="ECO:0000313" key="2">
    <source>
        <dbReference type="EMBL" id="CAI4214181.1"/>
    </source>
</evidence>
<feature type="signal peptide" evidence="1">
    <location>
        <begin position="1"/>
        <end position="19"/>
    </location>
</feature>
<dbReference type="AlphaFoldDB" id="A0A9P1H091"/>